<evidence type="ECO:0000256" key="1">
    <source>
        <dbReference type="SAM" id="MobiDB-lite"/>
    </source>
</evidence>
<dbReference type="AlphaFoldDB" id="A0A0B2WQX7"/>
<gene>
    <name evidence="3" type="ORF">MAM_03590</name>
</gene>
<evidence type="ECO:0000313" key="4">
    <source>
        <dbReference type="Proteomes" id="UP000030816"/>
    </source>
</evidence>
<sequence length="97" mass="9358">MKIHRQVLLAFALAAAAQQTSPHPTMQPPLHTFPPVVDTTGSASASAAGTSATSASGSRSAAATGSTRASTGLAVPTGQVKIAPVLGIAAAAAVLAL</sequence>
<dbReference type="HOGENOM" id="CLU_2347143_0_0_1"/>
<dbReference type="RefSeq" id="XP_040679532.1">
    <property type="nucleotide sequence ID" value="XM_040822389.1"/>
</dbReference>
<proteinExistence type="predicted"/>
<dbReference type="GeneID" id="63738045"/>
<feature type="signal peptide" evidence="2">
    <location>
        <begin position="1"/>
        <end position="22"/>
    </location>
</feature>
<accession>A0A0B2WQX7</accession>
<keyword evidence="2" id="KW-0732">Signal</keyword>
<evidence type="ECO:0000313" key="3">
    <source>
        <dbReference type="EMBL" id="KHN98466.1"/>
    </source>
</evidence>
<feature type="chain" id="PRO_5002078446" evidence="2">
    <location>
        <begin position="23"/>
        <end position="97"/>
    </location>
</feature>
<feature type="region of interest" description="Disordered" evidence="1">
    <location>
        <begin position="20"/>
        <end position="70"/>
    </location>
</feature>
<protein>
    <submittedName>
        <fullName evidence="3">Uncharacterized protein</fullName>
    </submittedName>
</protein>
<dbReference type="EMBL" id="AZHE01000007">
    <property type="protein sequence ID" value="KHN98466.1"/>
    <property type="molecule type" value="Genomic_DNA"/>
</dbReference>
<organism evidence="3 4">
    <name type="scientific">Metarhizium album (strain ARSEF 1941)</name>
    <dbReference type="NCBI Taxonomy" id="1081103"/>
    <lineage>
        <taxon>Eukaryota</taxon>
        <taxon>Fungi</taxon>
        <taxon>Dikarya</taxon>
        <taxon>Ascomycota</taxon>
        <taxon>Pezizomycotina</taxon>
        <taxon>Sordariomycetes</taxon>
        <taxon>Hypocreomycetidae</taxon>
        <taxon>Hypocreales</taxon>
        <taxon>Clavicipitaceae</taxon>
        <taxon>Metarhizium</taxon>
    </lineage>
</organism>
<reference evidence="3 4" key="1">
    <citation type="journal article" date="2014" name="Proc. Natl. Acad. Sci. U.S.A.">
        <title>Trajectory and genomic determinants of fungal-pathogen speciation and host adaptation.</title>
        <authorList>
            <person name="Hu X."/>
            <person name="Xiao G."/>
            <person name="Zheng P."/>
            <person name="Shang Y."/>
            <person name="Su Y."/>
            <person name="Zhang X."/>
            <person name="Liu X."/>
            <person name="Zhan S."/>
            <person name="St Leger R.J."/>
            <person name="Wang C."/>
        </authorList>
    </citation>
    <scope>NUCLEOTIDE SEQUENCE [LARGE SCALE GENOMIC DNA]</scope>
    <source>
        <strain evidence="3 4">ARSEF 1941</strain>
    </source>
</reference>
<keyword evidence="4" id="KW-1185">Reference proteome</keyword>
<dbReference type="Proteomes" id="UP000030816">
    <property type="component" value="Unassembled WGS sequence"/>
</dbReference>
<comment type="caution">
    <text evidence="3">The sequence shown here is derived from an EMBL/GenBank/DDBJ whole genome shotgun (WGS) entry which is preliminary data.</text>
</comment>
<name>A0A0B2WQX7_METAS</name>
<feature type="compositionally biased region" description="Low complexity" evidence="1">
    <location>
        <begin position="39"/>
        <end position="70"/>
    </location>
</feature>
<evidence type="ECO:0000256" key="2">
    <source>
        <dbReference type="SAM" id="SignalP"/>
    </source>
</evidence>